<keyword evidence="4 8" id="KW-0812">Transmembrane</keyword>
<dbReference type="InterPro" id="IPR029399">
    <property type="entry name" value="TMEM192"/>
</dbReference>
<evidence type="ECO:0000256" key="2">
    <source>
        <dbReference type="ARBA" id="ARBA00006314"/>
    </source>
</evidence>
<feature type="transmembrane region" description="Helical" evidence="8">
    <location>
        <begin position="57"/>
        <end position="78"/>
    </location>
</feature>
<evidence type="ECO:0000256" key="1">
    <source>
        <dbReference type="ARBA" id="ARBA00004141"/>
    </source>
</evidence>
<comment type="subcellular location">
    <subcellularLocation>
        <location evidence="1">Membrane</location>
        <topology evidence="1">Multi-pass membrane protein</topology>
    </subcellularLocation>
</comment>
<dbReference type="GO" id="GO:0005770">
    <property type="term" value="C:late endosome"/>
    <property type="evidence" value="ECO:0007669"/>
    <property type="project" value="TreeGrafter"/>
</dbReference>
<evidence type="ECO:0000256" key="6">
    <source>
        <dbReference type="ARBA" id="ARBA00023136"/>
    </source>
</evidence>
<accession>A0AA35RWM5</accession>
<comment type="similarity">
    <text evidence="2">Belongs to the TMEM192 family.</text>
</comment>
<evidence type="ECO:0000313" key="9">
    <source>
        <dbReference type="EMBL" id="CAI8018592.1"/>
    </source>
</evidence>
<dbReference type="Pfam" id="PF14802">
    <property type="entry name" value="TMEM192"/>
    <property type="match status" value="1"/>
</dbReference>
<dbReference type="GO" id="GO:0005765">
    <property type="term" value="C:lysosomal membrane"/>
    <property type="evidence" value="ECO:0007669"/>
    <property type="project" value="TreeGrafter"/>
</dbReference>
<dbReference type="PANTHER" id="PTHR31592:SF1">
    <property type="entry name" value="TRANSMEMBRANE PROTEIN 192"/>
    <property type="match status" value="1"/>
</dbReference>
<evidence type="ECO:0000256" key="3">
    <source>
        <dbReference type="ARBA" id="ARBA00014635"/>
    </source>
</evidence>
<dbReference type="EMBL" id="CASHTH010001698">
    <property type="protein sequence ID" value="CAI8018592.1"/>
    <property type="molecule type" value="Genomic_DNA"/>
</dbReference>
<proteinExistence type="inferred from homology"/>
<feature type="transmembrane region" description="Helical" evidence="8">
    <location>
        <begin position="132"/>
        <end position="155"/>
    </location>
</feature>
<feature type="transmembrane region" description="Helical" evidence="8">
    <location>
        <begin position="90"/>
        <end position="111"/>
    </location>
</feature>
<comment type="caution">
    <text evidence="9">The sequence shown here is derived from an EMBL/GenBank/DDBJ whole genome shotgun (WGS) entry which is preliminary data.</text>
</comment>
<evidence type="ECO:0000256" key="7">
    <source>
        <dbReference type="SAM" id="MobiDB-lite"/>
    </source>
</evidence>
<reference evidence="9" key="1">
    <citation type="submission" date="2023-03" db="EMBL/GenBank/DDBJ databases">
        <authorList>
            <person name="Steffen K."/>
            <person name="Cardenas P."/>
        </authorList>
    </citation>
    <scope>NUCLEOTIDE SEQUENCE</scope>
</reference>
<evidence type="ECO:0000313" key="10">
    <source>
        <dbReference type="Proteomes" id="UP001174909"/>
    </source>
</evidence>
<gene>
    <name evidence="9" type="ORF">GBAR_LOCUS11264</name>
</gene>
<feature type="region of interest" description="Disordered" evidence="7">
    <location>
        <begin position="22"/>
        <end position="43"/>
    </location>
</feature>
<name>A0AA35RWM5_GEOBA</name>
<evidence type="ECO:0000256" key="8">
    <source>
        <dbReference type="SAM" id="Phobius"/>
    </source>
</evidence>
<evidence type="ECO:0000256" key="4">
    <source>
        <dbReference type="ARBA" id="ARBA00022692"/>
    </source>
</evidence>
<keyword evidence="5 8" id="KW-1133">Transmembrane helix</keyword>
<protein>
    <recommendedName>
        <fullName evidence="3">Transmembrane protein 192</fullName>
    </recommendedName>
</protein>
<evidence type="ECO:0000256" key="5">
    <source>
        <dbReference type="ARBA" id="ARBA00022989"/>
    </source>
</evidence>
<keyword evidence="10" id="KW-1185">Reference proteome</keyword>
<feature type="transmembrane region" description="Helical" evidence="8">
    <location>
        <begin position="175"/>
        <end position="196"/>
    </location>
</feature>
<dbReference type="AlphaFoldDB" id="A0AA35RWM5"/>
<dbReference type="Proteomes" id="UP001174909">
    <property type="component" value="Unassembled WGS sequence"/>
</dbReference>
<organism evidence="9 10">
    <name type="scientific">Geodia barretti</name>
    <name type="common">Barrett's horny sponge</name>
    <dbReference type="NCBI Taxonomy" id="519541"/>
    <lineage>
        <taxon>Eukaryota</taxon>
        <taxon>Metazoa</taxon>
        <taxon>Porifera</taxon>
        <taxon>Demospongiae</taxon>
        <taxon>Heteroscleromorpha</taxon>
        <taxon>Tetractinellida</taxon>
        <taxon>Astrophorina</taxon>
        <taxon>Geodiidae</taxon>
        <taxon>Geodia</taxon>
    </lineage>
</organism>
<sequence>MVSLGQGKPGHRSGAYFFEDDSDEHSGSDVSPLVRHPPSQSVTNTPHSHIFTGYLSILELLLLVVYAAALVGMSLYGLNHQDNLPSYRLVAYFAMIHVAVWAVVGVFDRVVQWRHQVLRRKGYLKFYRNMRNVRRVPFIVVSIANAAVLLLVSLLYFYRVHETKVVSNSLYPVDFLYVIVGLELIFVLPCLVYYIVRATMFNMAKQPPDVISDTFTGSESPTSSVTAVGFRDGEDLDELLERQADMIRYLQQHNANLGRRILELQAGAME</sequence>
<keyword evidence="6 8" id="KW-0472">Membrane</keyword>
<dbReference type="PANTHER" id="PTHR31592">
    <property type="entry name" value="TRANSMEMBRANE PROTEIN 192"/>
    <property type="match status" value="1"/>
</dbReference>